<dbReference type="EMBL" id="ABJD02000101">
    <property type="protein sequence ID" value="EDU58421.1"/>
    <property type="molecule type" value="Genomic_DNA"/>
</dbReference>
<dbReference type="Proteomes" id="UP000004506">
    <property type="component" value="Unassembled WGS sequence"/>
</dbReference>
<sequence length="45" mass="5178">MILFNLLYFKIIIYKSEITSNKGKAACHLGFGCFFRSNSQGYPQK</sequence>
<accession>A0AA86YQK9</accession>
<reference evidence="2" key="1">
    <citation type="submission" date="2008-04" db="EMBL/GenBank/DDBJ databases">
        <title>Draft genome sequence of Providencia stuartii (ATCC 25827).</title>
        <authorList>
            <person name="Sudarsanam P."/>
            <person name="Ley R."/>
            <person name="Guruge J."/>
            <person name="Turnbaugh P.J."/>
            <person name="Mahowald M."/>
            <person name="Liep D."/>
            <person name="Gordon J."/>
        </authorList>
    </citation>
    <scope>NUCLEOTIDE SEQUENCE [LARGE SCALE GENOMIC DNA]</scope>
    <source>
        <strain evidence="2">ATCC 25827</strain>
    </source>
</reference>
<reference evidence="1 2" key="3">
    <citation type="submission" date="2008-05" db="EMBL/GenBank/DDBJ databases">
        <authorList>
            <person name="Fulton L."/>
            <person name="Clifton S."/>
            <person name="Fulton B."/>
            <person name="Xu J."/>
            <person name="Minx P."/>
            <person name="Pepin K.H."/>
            <person name="Johnson M."/>
            <person name="Thiruvilangam P."/>
            <person name="Bhonagiri V."/>
            <person name="Nash W.E."/>
            <person name="Mardis E.R."/>
            <person name="Wilson R.K."/>
        </authorList>
    </citation>
    <scope>NUCLEOTIDE SEQUENCE [LARGE SCALE GENOMIC DNA]</scope>
    <source>
        <strain evidence="1 2">ATCC 25827</strain>
    </source>
</reference>
<comment type="caution">
    <text evidence="1">The sequence shown here is derived from an EMBL/GenBank/DDBJ whole genome shotgun (WGS) entry which is preliminary data.</text>
</comment>
<protein>
    <submittedName>
        <fullName evidence="1">Uncharacterized protein</fullName>
    </submittedName>
</protein>
<evidence type="ECO:0000313" key="1">
    <source>
        <dbReference type="EMBL" id="EDU58421.1"/>
    </source>
</evidence>
<evidence type="ECO:0000313" key="2">
    <source>
        <dbReference type="Proteomes" id="UP000004506"/>
    </source>
</evidence>
<dbReference type="AlphaFoldDB" id="A0AA86YQK9"/>
<reference evidence="2" key="2">
    <citation type="submission" date="2008-04" db="EMBL/GenBank/DDBJ databases">
        <title>Draft genome sequence of Providencia stuartii(ATCC 25827).</title>
        <authorList>
            <person name="Sudarsanam P."/>
            <person name="Ley R."/>
            <person name="Guruge J."/>
            <person name="Turnbaugh P.J."/>
            <person name="Mahowald M."/>
            <person name="Liep D."/>
            <person name="Gordon J."/>
        </authorList>
    </citation>
    <scope>NUCLEOTIDE SEQUENCE [LARGE SCALE GENOMIC DNA]</scope>
    <source>
        <strain evidence="2">ATCC 25827</strain>
    </source>
</reference>
<gene>
    <name evidence="1" type="ORF">PROSTU_01596</name>
</gene>
<proteinExistence type="predicted"/>
<name>A0AA86YQK9_PROST</name>
<organism evidence="1 2">
    <name type="scientific">Providencia stuartii ATCC 25827</name>
    <dbReference type="NCBI Taxonomy" id="471874"/>
    <lineage>
        <taxon>Bacteria</taxon>
        <taxon>Pseudomonadati</taxon>
        <taxon>Pseudomonadota</taxon>
        <taxon>Gammaproteobacteria</taxon>
        <taxon>Enterobacterales</taxon>
        <taxon>Morganellaceae</taxon>
        <taxon>Providencia</taxon>
    </lineage>
</organism>